<proteinExistence type="predicted"/>
<organism evidence="2 3">
    <name type="scientific">Steinernema glaseri</name>
    <dbReference type="NCBI Taxonomy" id="37863"/>
    <lineage>
        <taxon>Eukaryota</taxon>
        <taxon>Metazoa</taxon>
        <taxon>Ecdysozoa</taxon>
        <taxon>Nematoda</taxon>
        <taxon>Chromadorea</taxon>
        <taxon>Rhabditida</taxon>
        <taxon>Tylenchina</taxon>
        <taxon>Panagrolaimomorpha</taxon>
        <taxon>Strongyloidoidea</taxon>
        <taxon>Steinernematidae</taxon>
        <taxon>Steinernema</taxon>
    </lineage>
</organism>
<keyword evidence="1" id="KW-1133">Transmembrane helix</keyword>
<keyword evidence="1" id="KW-0812">Transmembrane</keyword>
<sequence length="413" mass="47607">MSDWLTSLYNIVLNVTSVGSITVKTTAAYLIICHTPKNMRYVSHFILNELVWNFSANLLCIFGHPLPMMPEECFRLDGLLGDLFPDEVAGHLVFLFTMMCAMNCAIALMLGFQFRYLSLAYKHRIRNIRPLWGYIYCTGVHTSATCIYIFFYLFWAIPLSEYPHKDARTPRMFCFRQSGLNKTLTIFSFSGSILGTLAILVIFYVLCFRHLRKNEVFLDRRTLRMQETLLRNLMVLALVPTLIGFVPLITGTILVYLNETAYAREICALCMAIVLNHGTVYGIVTIMIFKAYRNAFRKILTHVASKIPYQNNNQTKPSKICIVPVYAVRNAIVCRFLSMFFIAVVVELYGVAVTVYGVATIMLFNSYRNAFERFCTYLNRKMRFWKDPQSTIGFKSACYRKELEDYIHALNCT</sequence>
<reference evidence="3" key="1">
    <citation type="submission" date="2016-11" db="UniProtKB">
        <authorList>
            <consortium name="WormBaseParasite"/>
        </authorList>
    </citation>
    <scope>IDENTIFICATION</scope>
</reference>
<dbReference type="InterPro" id="IPR019422">
    <property type="entry name" value="7TM_GPCR_serpentine_rcpt_Srh"/>
</dbReference>
<dbReference type="SUPFAM" id="SSF81321">
    <property type="entry name" value="Family A G protein-coupled receptor-like"/>
    <property type="match status" value="1"/>
</dbReference>
<feature type="transmembrane region" description="Helical" evidence="1">
    <location>
        <begin position="88"/>
        <end position="110"/>
    </location>
</feature>
<evidence type="ECO:0000256" key="1">
    <source>
        <dbReference type="SAM" id="Phobius"/>
    </source>
</evidence>
<evidence type="ECO:0000313" key="2">
    <source>
        <dbReference type="Proteomes" id="UP000095287"/>
    </source>
</evidence>
<dbReference type="Pfam" id="PF10318">
    <property type="entry name" value="7TM_GPCR_Srh"/>
    <property type="match status" value="1"/>
</dbReference>
<feature type="transmembrane region" description="Helical" evidence="1">
    <location>
        <begin position="45"/>
        <end position="68"/>
    </location>
</feature>
<accession>A0A1I7ZYA1</accession>
<dbReference type="InterPro" id="IPR053220">
    <property type="entry name" value="Nematode_rcpt-like_serp_H"/>
</dbReference>
<dbReference type="WBParaSite" id="L893_g30962.t1">
    <property type="protein sequence ID" value="L893_g30962.t1"/>
    <property type="gene ID" value="L893_g30962"/>
</dbReference>
<dbReference type="AlphaFoldDB" id="A0A1I7ZYA1"/>
<evidence type="ECO:0000313" key="3">
    <source>
        <dbReference type="WBParaSite" id="L893_g30962.t1"/>
    </source>
</evidence>
<feature type="transmembrane region" description="Helical" evidence="1">
    <location>
        <begin position="339"/>
        <end position="364"/>
    </location>
</feature>
<keyword evidence="2" id="KW-1185">Reference proteome</keyword>
<protein>
    <submittedName>
        <fullName evidence="3">G_PROTEIN_RECEP_F1_2 domain-containing protein</fullName>
    </submittedName>
</protein>
<feature type="transmembrane region" description="Helical" evidence="1">
    <location>
        <begin position="262"/>
        <end position="289"/>
    </location>
</feature>
<feature type="transmembrane region" description="Helical" evidence="1">
    <location>
        <begin position="229"/>
        <end position="256"/>
    </location>
</feature>
<feature type="transmembrane region" description="Helical" evidence="1">
    <location>
        <begin position="186"/>
        <end position="208"/>
    </location>
</feature>
<feature type="transmembrane region" description="Helical" evidence="1">
    <location>
        <begin position="12"/>
        <end position="33"/>
    </location>
</feature>
<keyword evidence="1" id="KW-0472">Membrane</keyword>
<dbReference type="PANTHER" id="PTHR22941">
    <property type="entry name" value="SERPENTINE RECEPTOR"/>
    <property type="match status" value="1"/>
</dbReference>
<dbReference type="Proteomes" id="UP000095287">
    <property type="component" value="Unplaced"/>
</dbReference>
<feature type="transmembrane region" description="Helical" evidence="1">
    <location>
        <begin position="131"/>
        <end position="155"/>
    </location>
</feature>
<dbReference type="Gene3D" id="1.20.1070.10">
    <property type="entry name" value="Rhodopsin 7-helix transmembrane proteins"/>
    <property type="match status" value="1"/>
</dbReference>
<name>A0A1I7ZYA1_9BILA</name>